<reference evidence="1 2" key="1">
    <citation type="submission" date="2018-06" db="EMBL/GenBank/DDBJ databases">
        <title>Pseudomonas diversity within urban Lake Michigan freshwaters.</title>
        <authorList>
            <person name="Batrich M."/>
            <person name="Hatzopoulos T."/>
            <person name="Putonti C."/>
        </authorList>
    </citation>
    <scope>NUCLEOTIDE SEQUENCE [LARGE SCALE GENOMIC DNA]</scope>
    <source>
        <strain evidence="1 2">MB-090624</strain>
    </source>
</reference>
<proteinExistence type="predicted"/>
<protein>
    <recommendedName>
        <fullName evidence="3">DUF2185 domain-containing protein</fullName>
    </recommendedName>
</protein>
<dbReference type="Proteomes" id="UP000248188">
    <property type="component" value="Unassembled WGS sequence"/>
</dbReference>
<accession>A0A9Q6N6N5</accession>
<evidence type="ECO:0008006" key="3">
    <source>
        <dbReference type="Google" id="ProtNLM"/>
    </source>
</evidence>
<dbReference type="AlphaFoldDB" id="A0A9Q6N6N5"/>
<gene>
    <name evidence="1" type="ORF">DMX08_28910</name>
</gene>
<organism evidence="1 2">
    <name type="scientific">Pseudomonas protegens</name>
    <dbReference type="NCBI Taxonomy" id="380021"/>
    <lineage>
        <taxon>Bacteria</taxon>
        <taxon>Pseudomonadati</taxon>
        <taxon>Pseudomonadota</taxon>
        <taxon>Gammaproteobacteria</taxon>
        <taxon>Pseudomonadales</taxon>
        <taxon>Pseudomonadaceae</taxon>
        <taxon>Pseudomonas</taxon>
    </lineage>
</organism>
<evidence type="ECO:0000313" key="2">
    <source>
        <dbReference type="Proteomes" id="UP000248188"/>
    </source>
</evidence>
<dbReference type="EMBL" id="QJRN01000026">
    <property type="protein sequence ID" value="PYC29847.1"/>
    <property type="molecule type" value="Genomic_DNA"/>
</dbReference>
<evidence type="ECO:0000313" key="1">
    <source>
        <dbReference type="EMBL" id="PYC29847.1"/>
    </source>
</evidence>
<comment type="caution">
    <text evidence="1">The sequence shown here is derived from an EMBL/GenBank/DDBJ whole genome shotgun (WGS) entry which is preliminary data.</text>
</comment>
<name>A0A9Q6N6N5_9PSED</name>
<sequence length="96" mass="10627">MEGTALWLFDAPPNVACLTVRSILDGHKPILAVVRDFEDGAWSFLTGEDIEMADALLVSLKSIVELDPSIIDLADLQPGWTAVRGHRDMPWQRAIK</sequence>